<comment type="subcellular location">
    <subcellularLocation>
        <location evidence="1">Membrane</location>
        <topology evidence="1">Multi-pass membrane protein</topology>
    </subcellularLocation>
</comment>
<dbReference type="AlphaFoldDB" id="A0A068RNE3"/>
<evidence type="ECO:0000256" key="2">
    <source>
        <dbReference type="ARBA" id="ARBA00006945"/>
    </source>
</evidence>
<evidence type="ECO:0000256" key="4">
    <source>
        <dbReference type="ARBA" id="ARBA00022989"/>
    </source>
</evidence>
<feature type="transmembrane region" description="Helical" evidence="6">
    <location>
        <begin position="115"/>
        <end position="136"/>
    </location>
</feature>
<accession>A0A068RNE3</accession>
<gene>
    <name evidence="7" type="ORF">LCOR_02791.1</name>
</gene>
<dbReference type="OrthoDB" id="7859621at2759"/>
<protein>
    <submittedName>
        <fullName evidence="7">Surf4-domain-containing protein</fullName>
    </submittedName>
</protein>
<feature type="transmembrane region" description="Helical" evidence="6">
    <location>
        <begin position="208"/>
        <end position="227"/>
    </location>
</feature>
<evidence type="ECO:0000256" key="1">
    <source>
        <dbReference type="ARBA" id="ARBA00004141"/>
    </source>
</evidence>
<name>A0A068RNE3_9FUNG</name>
<dbReference type="STRING" id="1263082.A0A068RNE3"/>
<keyword evidence="8" id="KW-1185">Reference proteome</keyword>
<evidence type="ECO:0000256" key="6">
    <source>
        <dbReference type="SAM" id="Phobius"/>
    </source>
</evidence>
<evidence type="ECO:0000313" key="8">
    <source>
        <dbReference type="Proteomes" id="UP000027586"/>
    </source>
</evidence>
<organism evidence="7 8">
    <name type="scientific">Lichtheimia corymbifera JMRC:FSU:9682</name>
    <dbReference type="NCBI Taxonomy" id="1263082"/>
    <lineage>
        <taxon>Eukaryota</taxon>
        <taxon>Fungi</taxon>
        <taxon>Fungi incertae sedis</taxon>
        <taxon>Mucoromycota</taxon>
        <taxon>Mucoromycotina</taxon>
        <taxon>Mucoromycetes</taxon>
        <taxon>Mucorales</taxon>
        <taxon>Lichtheimiaceae</taxon>
        <taxon>Lichtheimia</taxon>
    </lineage>
</organism>
<feature type="transmembrane region" description="Helical" evidence="6">
    <location>
        <begin position="261"/>
        <end position="278"/>
    </location>
</feature>
<dbReference type="Proteomes" id="UP000027586">
    <property type="component" value="Unassembled WGS sequence"/>
</dbReference>
<comment type="similarity">
    <text evidence="2">Belongs to the SURF4 family.</text>
</comment>
<feature type="transmembrane region" description="Helical" evidence="6">
    <location>
        <begin position="298"/>
        <end position="317"/>
    </location>
</feature>
<dbReference type="GO" id="GO:0016020">
    <property type="term" value="C:membrane"/>
    <property type="evidence" value="ECO:0007669"/>
    <property type="project" value="UniProtKB-SubCell"/>
</dbReference>
<feature type="transmembrane region" description="Helical" evidence="6">
    <location>
        <begin position="233"/>
        <end position="254"/>
    </location>
</feature>
<keyword evidence="5 6" id="KW-0472">Membrane</keyword>
<evidence type="ECO:0000256" key="3">
    <source>
        <dbReference type="ARBA" id="ARBA00022692"/>
    </source>
</evidence>
<sequence length="324" mass="36686">MCHIYRLHPSLIYFLKTYTHNLYIISYTNFYLRGTLSFFLSLSFSVMSDIKEQLEVFSSKAEDIVDRLGQPLKPYLPILGRFLIVATFLEDALRISTQWEDQILFMEHSRGFPSGISHLFLALNVVVMLAGSGMVIAKKHTQYAVYGLLGVVVAQALGYGLVFDFQFFLRNLSVIGGLMMVLSESMIQKNKQAMFAALPQLSDTDRRTYIQLAGRILLIFLFIGSAFHGDEWSLARIIASVLGLIASVMVAVGFKARYSAVFMILFLSIFNILSNNFWSVSHTHYQRDFLKYDFFQTLSIVGGFLLLVNMGPGGYSIDEKKKAF</sequence>
<proteinExistence type="inferred from homology"/>
<feature type="transmembrane region" description="Helical" evidence="6">
    <location>
        <begin position="30"/>
        <end position="50"/>
    </location>
</feature>
<feature type="transmembrane region" description="Helical" evidence="6">
    <location>
        <begin position="143"/>
        <end position="162"/>
    </location>
</feature>
<evidence type="ECO:0000256" key="5">
    <source>
        <dbReference type="ARBA" id="ARBA00023136"/>
    </source>
</evidence>
<keyword evidence="3 6" id="KW-0812">Transmembrane</keyword>
<reference evidence="7" key="1">
    <citation type="submission" date="2013-08" db="EMBL/GenBank/DDBJ databases">
        <title>Gene expansion shapes genome architecture in the human pathogen Lichtheimia corymbifera: an evolutionary genomics analysis in the ancient terrestrial Mucorales (Mucoromycotina).</title>
        <authorList>
            <person name="Schwartze V.U."/>
            <person name="Winter S."/>
            <person name="Shelest E."/>
            <person name="Marcet-Houben M."/>
            <person name="Horn F."/>
            <person name="Wehner S."/>
            <person name="Hoffmann K."/>
            <person name="Riege K."/>
            <person name="Sammeth M."/>
            <person name="Nowrousian M."/>
            <person name="Valiante V."/>
            <person name="Linde J."/>
            <person name="Jacobsen I.D."/>
            <person name="Marz M."/>
            <person name="Brakhage A.A."/>
            <person name="Gabaldon T."/>
            <person name="Bocker S."/>
            <person name="Voigt K."/>
        </authorList>
    </citation>
    <scope>NUCLEOTIDE SEQUENCE [LARGE SCALE GENOMIC DNA]</scope>
    <source>
        <strain evidence="7">FSU 9682</strain>
    </source>
</reference>
<feature type="transmembrane region" description="Helical" evidence="6">
    <location>
        <begin position="168"/>
        <end position="187"/>
    </location>
</feature>
<dbReference type="VEuPathDB" id="FungiDB:LCOR_02791.1"/>
<dbReference type="EMBL" id="CBTN010000008">
    <property type="protein sequence ID" value="CDH51142.1"/>
    <property type="molecule type" value="Genomic_DNA"/>
</dbReference>
<dbReference type="InterPro" id="IPR002995">
    <property type="entry name" value="Surf4"/>
</dbReference>
<keyword evidence="4 6" id="KW-1133">Transmembrane helix</keyword>
<dbReference type="Pfam" id="PF02077">
    <property type="entry name" value="SURF4"/>
    <property type="match status" value="1"/>
</dbReference>
<comment type="caution">
    <text evidence="7">The sequence shown here is derived from an EMBL/GenBank/DDBJ whole genome shotgun (WGS) entry which is preliminary data.</text>
</comment>
<evidence type="ECO:0000313" key="7">
    <source>
        <dbReference type="EMBL" id="CDH51142.1"/>
    </source>
</evidence>